<comment type="catalytic activity">
    <reaction evidence="1">
        <text>Exonucleolytic cleavage in the 3'- to 5'-direction to yield nucleoside 5'-phosphates.</text>
        <dbReference type="EC" id="3.1.13.1"/>
    </reaction>
</comment>
<dbReference type="GO" id="GO:0019899">
    <property type="term" value="F:enzyme binding"/>
    <property type="evidence" value="ECO:0007669"/>
    <property type="project" value="UniProtKB-ARBA"/>
</dbReference>
<dbReference type="InterPro" id="IPR050180">
    <property type="entry name" value="RNR_Ribonuclease"/>
</dbReference>
<evidence type="ECO:0000256" key="2">
    <source>
        <dbReference type="ARBA" id="ARBA00001946"/>
    </source>
</evidence>
<dbReference type="Pfam" id="PF17849">
    <property type="entry name" value="OB_Dis3"/>
    <property type="match status" value="1"/>
</dbReference>
<dbReference type="GO" id="GO:0000177">
    <property type="term" value="C:cytoplasmic exosome (RNase complex)"/>
    <property type="evidence" value="ECO:0007669"/>
    <property type="project" value="TreeGrafter"/>
</dbReference>
<keyword evidence="8" id="KW-0540">Nuclease</keyword>
<dbReference type="AlphaFoldDB" id="A0A3Q3WPE4"/>
<dbReference type="Gene3D" id="2.40.50.690">
    <property type="match status" value="1"/>
</dbReference>
<dbReference type="EC" id="3.1.13.1" evidence="5"/>
<sequence length="1035" mass="116608">MIKTEKILHLKSYRGKKVRVVREHYLREQVPCYSLLCQADCDNDGKVLPGDLSHYVVPDVGVVVDYLEILEFRELRGVVFTQTACQALQHSKGRRQYNRLRNLLKDPRHDCVLFVNEFQEHSYCPREKGESQEQWHTRCVYSAAVWYYNHLAGMMDVVMITEDQDAVVRYGALNPGVYVMTDFLQVLRPELQAAHELYGSVSQALREKESEGSQREFAEHLPAEVLEAGIKSGRYVQGTLNINKHHNEGVVTTEGLSNKDADLSCGVLVCGGKNRNRATHGDVVVVELLPRSEWRGKVTALAEGQGEESESKPMATGRVVGILQRNWRDFVVTFPPRDGTQSQSRNSQRILAVPWDHRIPKIRISTQHADALQDHRVVVRIDSWESTSLYPNGHSVRVLGRAGEPGVTWWLVSVCVCSQLREMPVNSPERPWRVDPAQAAARRDLRESHLVFSIDPRGCEDVDDTLSVRSLAGGTLLELGVHIADVTHFVTEGSLTDLEARLRATTYYLADRRYDMLPAVLSADLCSLLGGVDRYAMSVMWQLDAHTLTVRDVWFGRTLIRSSYQLHYELAQALLDGEPAEVPELTQLGCEEKDAKLAELSQALETLTHVARHLRAQRDQGGALELEGVEVRAQLDEEKNITALVPRQPLEVHETVAECMIYANHWVARKIQEAFPHQALLRRHPPPRQEFFIQLAESATAKGFTIDTRTNKALADSLDRAVDPQDPLVNRLLRMMATTAMSQAVYFSTGLQSQDQYYHYGLALDRYTHFTSPIRRYADMVVHRLLAAALNAEQGVGPGTAVASNRELEELARHINQKNRAAQEAQKLSTVLFQCLYFKERDPQTDPCCTADAIIYSIKKDGLLVFVPQYGVKGPVYLKNREGLVVAVGQDGSCEWQSGSIRRHSDHITTSCGCGTSTFRLFNHITVRISVHSTSCHADSVKLEVVGNKPHYSAEPQQPHPQGRSQLVQEVVRLAEEANQQALEKKARRPKLSREEREFSQSKTPNLYSLLEEVRELALLDREPAAQNADPGHKR</sequence>
<keyword evidence="9" id="KW-0378">Hydrolase</keyword>
<dbReference type="PANTHER" id="PTHR23355:SF30">
    <property type="entry name" value="DIS3-LIKE EXONUCLEASE 1"/>
    <property type="match status" value="1"/>
</dbReference>
<dbReference type="GO" id="GO:0003723">
    <property type="term" value="F:RNA binding"/>
    <property type="evidence" value="ECO:0007669"/>
    <property type="project" value="UniProtKB-KW"/>
</dbReference>
<evidence type="ECO:0000256" key="11">
    <source>
        <dbReference type="ARBA" id="ARBA00022839"/>
    </source>
</evidence>
<dbReference type="Proteomes" id="UP000261620">
    <property type="component" value="Unplaced"/>
</dbReference>
<evidence type="ECO:0000256" key="3">
    <source>
        <dbReference type="ARBA" id="ARBA00004496"/>
    </source>
</evidence>
<dbReference type="InterPro" id="IPR041505">
    <property type="entry name" value="Dis3_CSD2"/>
</dbReference>
<feature type="region of interest" description="Disordered" evidence="16">
    <location>
        <begin position="982"/>
        <end position="1005"/>
    </location>
</feature>
<reference evidence="18" key="1">
    <citation type="submission" date="2025-08" db="UniProtKB">
        <authorList>
            <consortium name="Ensembl"/>
        </authorList>
    </citation>
    <scope>IDENTIFICATION</scope>
</reference>
<proteinExistence type="inferred from homology"/>
<evidence type="ECO:0000256" key="14">
    <source>
        <dbReference type="RuleBase" id="RU003901"/>
    </source>
</evidence>
<dbReference type="Gene3D" id="3.40.50.1010">
    <property type="entry name" value="5'-nuclease"/>
    <property type="match status" value="1"/>
</dbReference>
<keyword evidence="11" id="KW-0269">Exonuclease</keyword>
<dbReference type="GO" id="GO:0016075">
    <property type="term" value="P:rRNA catabolic process"/>
    <property type="evidence" value="ECO:0007669"/>
    <property type="project" value="TreeGrafter"/>
</dbReference>
<keyword evidence="15" id="KW-0175">Coiled coil</keyword>
<comment type="cofactor">
    <cofactor evidence="2">
        <name>Mg(2+)</name>
        <dbReference type="ChEBI" id="CHEBI:18420"/>
    </cofactor>
</comment>
<dbReference type="GO" id="GO:0006402">
    <property type="term" value="P:mRNA catabolic process"/>
    <property type="evidence" value="ECO:0007669"/>
    <property type="project" value="TreeGrafter"/>
</dbReference>
<organism evidence="18 19">
    <name type="scientific">Mola mola</name>
    <name type="common">Ocean sunfish</name>
    <name type="synonym">Tetraodon mola</name>
    <dbReference type="NCBI Taxonomy" id="94237"/>
    <lineage>
        <taxon>Eukaryota</taxon>
        <taxon>Metazoa</taxon>
        <taxon>Chordata</taxon>
        <taxon>Craniata</taxon>
        <taxon>Vertebrata</taxon>
        <taxon>Euteleostomi</taxon>
        <taxon>Actinopterygii</taxon>
        <taxon>Neopterygii</taxon>
        <taxon>Teleostei</taxon>
        <taxon>Neoteleostei</taxon>
        <taxon>Acanthomorphata</taxon>
        <taxon>Eupercaria</taxon>
        <taxon>Tetraodontiformes</taxon>
        <taxon>Molidae</taxon>
        <taxon>Mola</taxon>
    </lineage>
</organism>
<dbReference type="InterPro" id="IPR001900">
    <property type="entry name" value="RNase_II/R"/>
</dbReference>
<dbReference type="PROSITE" id="PS01175">
    <property type="entry name" value="RIBONUCLEASE_II"/>
    <property type="match status" value="1"/>
</dbReference>
<dbReference type="Pfam" id="PF00773">
    <property type="entry name" value="RNB"/>
    <property type="match status" value="1"/>
</dbReference>
<keyword evidence="13" id="KW-0694">RNA-binding</keyword>
<dbReference type="Ensembl" id="ENSMMOT00000011048.1">
    <property type="protein sequence ID" value="ENSMMOP00000010864.1"/>
    <property type="gene ID" value="ENSMMOG00000008377.1"/>
</dbReference>
<evidence type="ECO:0000313" key="19">
    <source>
        <dbReference type="Proteomes" id="UP000261620"/>
    </source>
</evidence>
<evidence type="ECO:0000259" key="17">
    <source>
        <dbReference type="SMART" id="SM00955"/>
    </source>
</evidence>
<dbReference type="GO" id="GO:0008859">
    <property type="term" value="F:exoribonuclease II activity"/>
    <property type="evidence" value="ECO:0007669"/>
    <property type="project" value="UniProtKB-EC"/>
</dbReference>
<evidence type="ECO:0000256" key="9">
    <source>
        <dbReference type="ARBA" id="ARBA00022801"/>
    </source>
</evidence>
<dbReference type="OMA" id="VIRIDGW"/>
<evidence type="ECO:0000256" key="4">
    <source>
        <dbReference type="ARBA" id="ARBA00005785"/>
    </source>
</evidence>
<name>A0A3Q3WPE4_MOLML</name>
<dbReference type="InterPro" id="IPR022966">
    <property type="entry name" value="RNase_II/R_CS"/>
</dbReference>
<dbReference type="Gene3D" id="2.40.50.700">
    <property type="match status" value="1"/>
</dbReference>
<evidence type="ECO:0000256" key="12">
    <source>
        <dbReference type="ARBA" id="ARBA00022842"/>
    </source>
</evidence>
<evidence type="ECO:0000256" key="6">
    <source>
        <dbReference type="ARBA" id="ARBA00016366"/>
    </source>
</evidence>
<dbReference type="InterPro" id="IPR012340">
    <property type="entry name" value="NA-bd_OB-fold"/>
</dbReference>
<dbReference type="Pfam" id="PF17216">
    <property type="entry name" value="Rrp44_CSD1"/>
    <property type="match status" value="1"/>
</dbReference>
<reference evidence="18" key="2">
    <citation type="submission" date="2025-09" db="UniProtKB">
        <authorList>
            <consortium name="Ensembl"/>
        </authorList>
    </citation>
    <scope>IDENTIFICATION</scope>
</reference>
<keyword evidence="12" id="KW-0460">Magnesium</keyword>
<dbReference type="Gene3D" id="2.40.50.140">
    <property type="entry name" value="Nucleic acid-binding proteins"/>
    <property type="match status" value="1"/>
</dbReference>
<feature type="coiled-coil region" evidence="15">
    <location>
        <begin position="801"/>
        <end position="828"/>
    </location>
</feature>
<evidence type="ECO:0000256" key="13">
    <source>
        <dbReference type="ARBA" id="ARBA00022884"/>
    </source>
</evidence>
<evidence type="ECO:0000256" key="15">
    <source>
        <dbReference type="SAM" id="Coils"/>
    </source>
</evidence>
<keyword evidence="7" id="KW-0963">Cytoplasm</keyword>
<dbReference type="SUPFAM" id="SSF50249">
    <property type="entry name" value="Nucleic acid-binding proteins"/>
    <property type="match status" value="3"/>
</dbReference>
<evidence type="ECO:0000256" key="16">
    <source>
        <dbReference type="SAM" id="MobiDB-lite"/>
    </source>
</evidence>
<evidence type="ECO:0000313" key="18">
    <source>
        <dbReference type="Ensembl" id="ENSMMOP00000010864.1"/>
    </source>
</evidence>
<dbReference type="GO" id="GO:0010467">
    <property type="term" value="P:gene expression"/>
    <property type="evidence" value="ECO:0007669"/>
    <property type="project" value="UniProtKB-ARBA"/>
</dbReference>
<evidence type="ECO:0000256" key="7">
    <source>
        <dbReference type="ARBA" id="ARBA00022490"/>
    </source>
</evidence>
<comment type="similarity">
    <text evidence="4 14">Belongs to the RNR ribonuclease family.</text>
</comment>
<dbReference type="FunFam" id="2.40.50.700:FF:000004">
    <property type="entry name" value="Exosome complex exonuclease RRP44 homolog A"/>
    <property type="match status" value="1"/>
</dbReference>
<feature type="domain" description="RNB" evidence="17">
    <location>
        <begin position="442"/>
        <end position="792"/>
    </location>
</feature>
<dbReference type="PANTHER" id="PTHR23355">
    <property type="entry name" value="RIBONUCLEASE"/>
    <property type="match status" value="1"/>
</dbReference>
<dbReference type="CDD" id="cd09862">
    <property type="entry name" value="PIN_Rrp44-like"/>
    <property type="match status" value="1"/>
</dbReference>
<dbReference type="SMART" id="SM00955">
    <property type="entry name" value="RNB"/>
    <property type="match status" value="1"/>
</dbReference>
<dbReference type="InterPro" id="IPR033771">
    <property type="entry name" value="Rrp44_CSD1"/>
</dbReference>
<dbReference type="FunFam" id="3.40.50.1010:FF:000021">
    <property type="entry name" value="DIS3-like exonuclease 1 isoform X1"/>
    <property type="match status" value="1"/>
</dbReference>
<keyword evidence="19" id="KW-1185">Reference proteome</keyword>
<dbReference type="STRING" id="94237.ENSMMOP00000010864"/>
<keyword evidence="10" id="KW-0271">Exosome</keyword>
<comment type="subcellular location">
    <subcellularLocation>
        <location evidence="3">Cytoplasm</location>
    </subcellularLocation>
</comment>
<evidence type="ECO:0000256" key="10">
    <source>
        <dbReference type="ARBA" id="ARBA00022835"/>
    </source>
</evidence>
<evidence type="ECO:0000256" key="5">
    <source>
        <dbReference type="ARBA" id="ARBA00012163"/>
    </source>
</evidence>
<evidence type="ECO:0000256" key="8">
    <source>
        <dbReference type="ARBA" id="ARBA00022722"/>
    </source>
</evidence>
<evidence type="ECO:0000256" key="1">
    <source>
        <dbReference type="ARBA" id="ARBA00001849"/>
    </source>
</evidence>
<protein>
    <recommendedName>
        <fullName evidence="6">DIS3-like exonuclease 1</fullName>
        <ecNumber evidence="5">3.1.13.1</ecNumber>
    </recommendedName>
</protein>
<accession>A0A3Q3WPE4</accession>
<feature type="coiled-coil region" evidence="15">
    <location>
        <begin position="590"/>
        <end position="617"/>
    </location>
</feature>